<proteinExistence type="predicted"/>
<dbReference type="Proteomes" id="UP000792457">
    <property type="component" value="Unassembled WGS sequence"/>
</dbReference>
<evidence type="ECO:0000313" key="3">
    <source>
        <dbReference type="Proteomes" id="UP000792457"/>
    </source>
</evidence>
<evidence type="ECO:0000313" key="2">
    <source>
        <dbReference type="EMBL" id="KAG8238058.1"/>
    </source>
</evidence>
<sequence>GERRSERKAKEAAKTSASSKKLEGSKDHYVPINDSVGYVVLNFLTVFSALSACVKCKQCGNDVTRASERCLDFNELQFMPAGYHLLLSIRREHL</sequence>
<protein>
    <submittedName>
        <fullName evidence="2">Uncharacterized protein</fullName>
    </submittedName>
</protein>
<dbReference type="EMBL" id="KZ309275">
    <property type="protein sequence ID" value="KAG8238058.1"/>
    <property type="molecule type" value="Genomic_DNA"/>
</dbReference>
<organism evidence="2 3">
    <name type="scientific">Ladona fulva</name>
    <name type="common">Scarce chaser dragonfly</name>
    <name type="synonym">Libellula fulva</name>
    <dbReference type="NCBI Taxonomy" id="123851"/>
    <lineage>
        <taxon>Eukaryota</taxon>
        <taxon>Metazoa</taxon>
        <taxon>Ecdysozoa</taxon>
        <taxon>Arthropoda</taxon>
        <taxon>Hexapoda</taxon>
        <taxon>Insecta</taxon>
        <taxon>Pterygota</taxon>
        <taxon>Palaeoptera</taxon>
        <taxon>Odonata</taxon>
        <taxon>Epiprocta</taxon>
        <taxon>Anisoptera</taxon>
        <taxon>Libelluloidea</taxon>
        <taxon>Libellulidae</taxon>
        <taxon>Ladona</taxon>
    </lineage>
</organism>
<accession>A0A8K0KPJ9</accession>
<feature type="compositionally biased region" description="Basic and acidic residues" evidence="1">
    <location>
        <begin position="1"/>
        <end position="13"/>
    </location>
</feature>
<keyword evidence="3" id="KW-1185">Reference proteome</keyword>
<feature type="region of interest" description="Disordered" evidence="1">
    <location>
        <begin position="1"/>
        <end position="24"/>
    </location>
</feature>
<name>A0A8K0KPJ9_LADFU</name>
<gene>
    <name evidence="2" type="ORF">J437_LFUL014368</name>
</gene>
<reference evidence="2" key="2">
    <citation type="submission" date="2017-10" db="EMBL/GenBank/DDBJ databases">
        <title>Ladona fulva Genome sequencing and assembly.</title>
        <authorList>
            <person name="Murali S."/>
            <person name="Richards S."/>
            <person name="Bandaranaike D."/>
            <person name="Bellair M."/>
            <person name="Blankenburg K."/>
            <person name="Chao H."/>
            <person name="Dinh H."/>
            <person name="Doddapaneni H."/>
            <person name="Dugan-Rocha S."/>
            <person name="Elkadiri S."/>
            <person name="Gnanaolivu R."/>
            <person name="Hernandez B."/>
            <person name="Skinner E."/>
            <person name="Javaid M."/>
            <person name="Lee S."/>
            <person name="Li M."/>
            <person name="Ming W."/>
            <person name="Munidasa M."/>
            <person name="Muniz J."/>
            <person name="Nguyen L."/>
            <person name="Hughes D."/>
            <person name="Osuji N."/>
            <person name="Pu L.-L."/>
            <person name="Puazo M."/>
            <person name="Qu C."/>
            <person name="Quiroz J."/>
            <person name="Raj R."/>
            <person name="Weissenberger G."/>
            <person name="Xin Y."/>
            <person name="Zou X."/>
            <person name="Han Y."/>
            <person name="Worley K."/>
            <person name="Muzny D."/>
            <person name="Gibbs R."/>
        </authorList>
    </citation>
    <scope>NUCLEOTIDE SEQUENCE</scope>
    <source>
        <strain evidence="2">Sampled in the wild</strain>
    </source>
</reference>
<feature type="non-terminal residue" evidence="2">
    <location>
        <position position="94"/>
    </location>
</feature>
<comment type="caution">
    <text evidence="2">The sequence shown here is derived from an EMBL/GenBank/DDBJ whole genome shotgun (WGS) entry which is preliminary data.</text>
</comment>
<dbReference type="AlphaFoldDB" id="A0A8K0KPJ9"/>
<reference evidence="2" key="1">
    <citation type="submission" date="2013-04" db="EMBL/GenBank/DDBJ databases">
        <authorList>
            <person name="Qu J."/>
            <person name="Murali S.C."/>
            <person name="Bandaranaike D."/>
            <person name="Bellair M."/>
            <person name="Blankenburg K."/>
            <person name="Chao H."/>
            <person name="Dinh H."/>
            <person name="Doddapaneni H."/>
            <person name="Downs B."/>
            <person name="Dugan-Rocha S."/>
            <person name="Elkadiri S."/>
            <person name="Gnanaolivu R.D."/>
            <person name="Hernandez B."/>
            <person name="Javaid M."/>
            <person name="Jayaseelan J.C."/>
            <person name="Lee S."/>
            <person name="Li M."/>
            <person name="Ming W."/>
            <person name="Munidasa M."/>
            <person name="Muniz J."/>
            <person name="Nguyen L."/>
            <person name="Ongeri F."/>
            <person name="Osuji N."/>
            <person name="Pu L.-L."/>
            <person name="Puazo M."/>
            <person name="Qu C."/>
            <person name="Quiroz J."/>
            <person name="Raj R."/>
            <person name="Weissenberger G."/>
            <person name="Xin Y."/>
            <person name="Zou X."/>
            <person name="Han Y."/>
            <person name="Richards S."/>
            <person name="Worley K."/>
            <person name="Muzny D."/>
            <person name="Gibbs R."/>
        </authorList>
    </citation>
    <scope>NUCLEOTIDE SEQUENCE</scope>
    <source>
        <strain evidence="2">Sampled in the wild</strain>
    </source>
</reference>
<evidence type="ECO:0000256" key="1">
    <source>
        <dbReference type="SAM" id="MobiDB-lite"/>
    </source>
</evidence>